<dbReference type="InterPro" id="IPR027417">
    <property type="entry name" value="P-loop_NTPase"/>
</dbReference>
<dbReference type="FunFam" id="3.40.50.300:FF:000168">
    <property type="entry name" value="DEAD-box ATP-dependent RNA helicase 56-like"/>
    <property type="match status" value="1"/>
</dbReference>
<sequence length="529" mass="59793">MKMDVTHSFVIHVKQMQTDPIGGPALELTVIVLISFNRWFSFWYLDLLVVPETLPTLAYFAFARIQRMGETRDNDAYEEELLDYEEDEDKAPDSVAAKGTGETVKKGYVGIHSSGFRDFLLKPELLRAIVDSGFEHPSEGKLLRSGRSFLLTEGSFAPILFGYSSVQHECIPQAILGMDVICQAKSGMGKTAVFVLSTLQQIEPVAGQVAALVLCHTRELAYQICHEFERFSTYLPDIKVAVFYGGVNIKTHKDILKNECPHIVVGTPGRILALSRDKDLALKNVRHFILDECDKMLESLDMRRDVQEIFKMTPHDKQVMMFSATLSKEIRPVCKRFMQDPMEIYVDDEAKLTLHGLVQHYIKLSDLEKNRKLNDLLDALDFNQVVIFVKSVSRAAELNKLLVECNFPSICIHSGMSQEERLTRYKGFKEGHKRILVATDLVGRGIDIERVNIVINYDMPDSADTYLHRVGRAGRFGTKGLAITFVSSASDSDVLNQVQERFEVDIKELPEQIDTSTYSMSPPVLDKLI</sequence>
<dbReference type="PANTHER" id="PTHR47958">
    <property type="entry name" value="ATP-DEPENDENT RNA HELICASE DBP3"/>
    <property type="match status" value="1"/>
</dbReference>
<evidence type="ECO:0000256" key="4">
    <source>
        <dbReference type="ARBA" id="ARBA00022801"/>
    </source>
</evidence>
<evidence type="ECO:0000256" key="6">
    <source>
        <dbReference type="ARBA" id="ARBA00022840"/>
    </source>
</evidence>
<dbReference type="OMA" id="PESHTMA"/>
<keyword evidence="3" id="KW-0547">Nucleotide-binding</keyword>
<dbReference type="GO" id="GO:0005634">
    <property type="term" value="C:nucleus"/>
    <property type="evidence" value="ECO:0007669"/>
    <property type="project" value="UniProtKB-SubCell"/>
</dbReference>
<dbReference type="PROSITE" id="PS51192">
    <property type="entry name" value="HELICASE_ATP_BIND_1"/>
    <property type="match status" value="1"/>
</dbReference>
<dbReference type="GO" id="GO:0016787">
    <property type="term" value="F:hydrolase activity"/>
    <property type="evidence" value="ECO:0007669"/>
    <property type="project" value="UniProtKB-KW"/>
</dbReference>
<dbReference type="Proteomes" id="UP000655225">
    <property type="component" value="Unassembled WGS sequence"/>
</dbReference>
<comment type="subcellular location">
    <subcellularLocation>
        <location evidence="1">Nucleus</location>
    </subcellularLocation>
</comment>
<keyword evidence="5" id="KW-0347">Helicase</keyword>
<evidence type="ECO:0000256" key="2">
    <source>
        <dbReference type="ARBA" id="ARBA00012552"/>
    </source>
</evidence>
<dbReference type="SUPFAM" id="SSF52540">
    <property type="entry name" value="P-loop containing nucleoside triphosphate hydrolases"/>
    <property type="match status" value="1"/>
</dbReference>
<feature type="domain" description="Helicase ATP-binding" evidence="10">
    <location>
        <begin position="171"/>
        <end position="344"/>
    </location>
</feature>
<dbReference type="FunFam" id="3.40.50.300:FF:000111">
    <property type="entry name" value="DEAD-box ATP-dependent RNA helicase"/>
    <property type="match status" value="1"/>
</dbReference>
<evidence type="ECO:0000256" key="8">
    <source>
        <dbReference type="ARBA" id="ARBA00023242"/>
    </source>
</evidence>
<evidence type="ECO:0000256" key="3">
    <source>
        <dbReference type="ARBA" id="ARBA00022741"/>
    </source>
</evidence>
<comment type="caution">
    <text evidence="12">The sequence shown here is derived from an EMBL/GenBank/DDBJ whole genome shotgun (WGS) entry which is preliminary data.</text>
</comment>
<accession>A0A834YTS3</accession>
<dbReference type="InterPro" id="IPR014001">
    <property type="entry name" value="Helicase_ATP-bd"/>
</dbReference>
<dbReference type="InterPro" id="IPR011545">
    <property type="entry name" value="DEAD/DEAH_box_helicase_dom"/>
</dbReference>
<dbReference type="GO" id="GO:0003724">
    <property type="term" value="F:RNA helicase activity"/>
    <property type="evidence" value="ECO:0007669"/>
    <property type="project" value="UniProtKB-EC"/>
</dbReference>
<evidence type="ECO:0000313" key="13">
    <source>
        <dbReference type="Proteomes" id="UP000655225"/>
    </source>
</evidence>
<dbReference type="AlphaFoldDB" id="A0A834YTS3"/>
<dbReference type="PROSITE" id="PS51194">
    <property type="entry name" value="HELICASE_CTER"/>
    <property type="match status" value="1"/>
</dbReference>
<evidence type="ECO:0000259" key="10">
    <source>
        <dbReference type="PROSITE" id="PS51192"/>
    </source>
</evidence>
<evidence type="ECO:0000313" key="12">
    <source>
        <dbReference type="EMBL" id="KAF8393225.1"/>
    </source>
</evidence>
<dbReference type="SMART" id="SM00487">
    <property type="entry name" value="DEXDc"/>
    <property type="match status" value="1"/>
</dbReference>
<protein>
    <recommendedName>
        <fullName evidence="2">RNA helicase</fullName>
        <ecNumber evidence="2">3.6.4.13</ecNumber>
    </recommendedName>
</protein>
<comment type="similarity">
    <text evidence="9">Belongs to the DEAD box helicase family. DECD subfamily.</text>
</comment>
<keyword evidence="8" id="KW-0539">Nucleus</keyword>
<evidence type="ECO:0000259" key="11">
    <source>
        <dbReference type="PROSITE" id="PS51194"/>
    </source>
</evidence>
<dbReference type="CDD" id="cd18787">
    <property type="entry name" value="SF2_C_DEAD"/>
    <property type="match status" value="1"/>
</dbReference>
<dbReference type="GO" id="GO:0005524">
    <property type="term" value="F:ATP binding"/>
    <property type="evidence" value="ECO:0007669"/>
    <property type="project" value="UniProtKB-KW"/>
</dbReference>
<feature type="domain" description="Helicase C-terminal" evidence="11">
    <location>
        <begin position="372"/>
        <end position="517"/>
    </location>
</feature>
<keyword evidence="13" id="KW-1185">Reference proteome</keyword>
<dbReference type="OrthoDB" id="10265785at2759"/>
<dbReference type="GO" id="GO:0003723">
    <property type="term" value="F:RNA binding"/>
    <property type="evidence" value="ECO:0007669"/>
    <property type="project" value="UniProtKB-KW"/>
</dbReference>
<keyword evidence="7" id="KW-0694">RNA-binding</keyword>
<reference evidence="12 13" key="1">
    <citation type="submission" date="2020-04" db="EMBL/GenBank/DDBJ databases">
        <title>Plant Genome Project.</title>
        <authorList>
            <person name="Zhang R.-G."/>
        </authorList>
    </citation>
    <scope>NUCLEOTIDE SEQUENCE [LARGE SCALE GENOMIC DNA]</scope>
    <source>
        <strain evidence="12">YNK0</strain>
        <tissue evidence="12">Leaf</tissue>
    </source>
</reference>
<dbReference type="CDD" id="cd17950">
    <property type="entry name" value="DEADc_DDX39"/>
    <property type="match status" value="1"/>
</dbReference>
<dbReference type="Pfam" id="PF00271">
    <property type="entry name" value="Helicase_C"/>
    <property type="match status" value="1"/>
</dbReference>
<dbReference type="EMBL" id="JABCRI010000015">
    <property type="protein sequence ID" value="KAF8393225.1"/>
    <property type="molecule type" value="Genomic_DNA"/>
</dbReference>
<dbReference type="Pfam" id="PF00270">
    <property type="entry name" value="DEAD"/>
    <property type="match status" value="1"/>
</dbReference>
<evidence type="ECO:0000256" key="7">
    <source>
        <dbReference type="ARBA" id="ARBA00022884"/>
    </source>
</evidence>
<keyword evidence="4" id="KW-0378">Hydrolase</keyword>
<name>A0A834YTS3_TETSI</name>
<dbReference type="EC" id="3.6.4.13" evidence="2"/>
<organism evidence="12 13">
    <name type="scientific">Tetracentron sinense</name>
    <name type="common">Spur-leaf</name>
    <dbReference type="NCBI Taxonomy" id="13715"/>
    <lineage>
        <taxon>Eukaryota</taxon>
        <taxon>Viridiplantae</taxon>
        <taxon>Streptophyta</taxon>
        <taxon>Embryophyta</taxon>
        <taxon>Tracheophyta</taxon>
        <taxon>Spermatophyta</taxon>
        <taxon>Magnoliopsida</taxon>
        <taxon>Trochodendrales</taxon>
        <taxon>Trochodendraceae</taxon>
        <taxon>Tetracentron</taxon>
    </lineage>
</organism>
<dbReference type="Gene3D" id="3.40.50.300">
    <property type="entry name" value="P-loop containing nucleotide triphosphate hydrolases"/>
    <property type="match status" value="2"/>
</dbReference>
<dbReference type="InterPro" id="IPR001650">
    <property type="entry name" value="Helicase_C-like"/>
</dbReference>
<evidence type="ECO:0000256" key="9">
    <source>
        <dbReference type="ARBA" id="ARBA00038213"/>
    </source>
</evidence>
<proteinExistence type="inferred from homology"/>
<evidence type="ECO:0000256" key="5">
    <source>
        <dbReference type="ARBA" id="ARBA00022806"/>
    </source>
</evidence>
<keyword evidence="6" id="KW-0067">ATP-binding</keyword>
<gene>
    <name evidence="12" type="ORF">HHK36_021466</name>
</gene>
<evidence type="ECO:0000256" key="1">
    <source>
        <dbReference type="ARBA" id="ARBA00004123"/>
    </source>
</evidence>
<dbReference type="SMART" id="SM00490">
    <property type="entry name" value="HELICc"/>
    <property type="match status" value="1"/>
</dbReference>